<dbReference type="Gene3D" id="3.40.50.1460">
    <property type="match status" value="1"/>
</dbReference>
<proteinExistence type="inferred from homology"/>
<dbReference type="FunFam" id="3.40.50.1460:FF:000003">
    <property type="entry name" value="GPI-anchor transamidase"/>
    <property type="match status" value="1"/>
</dbReference>
<dbReference type="EMBL" id="NBII01000009">
    <property type="protein sequence ID" value="PAV15735.1"/>
    <property type="molecule type" value="Genomic_DNA"/>
</dbReference>
<feature type="compositionally biased region" description="Low complexity" evidence="6">
    <location>
        <begin position="472"/>
        <end position="481"/>
    </location>
</feature>
<dbReference type="Proteomes" id="UP000217199">
    <property type="component" value="Unassembled WGS sequence"/>
</dbReference>
<dbReference type="Pfam" id="PF07955">
    <property type="entry name" value="DUF1687"/>
    <property type="match status" value="1"/>
</dbReference>
<evidence type="ECO:0000256" key="3">
    <source>
        <dbReference type="ARBA" id="ARBA00022502"/>
    </source>
</evidence>
<sequence>MRPKDCPCDYLPITQMFKSFLQTRPIISIFHHPSSVLSRRAVDLLRSALINPYPPGNDQGKGPLEFDLEITESAPNKDQVKTILSYLPSPSASLSSTFLSAHPSSVNISEDVSSQTLSEIARSNPGALKWPIVVDWNNGRASIGNMDGVKKILDEIREAQNLLAHAQEKGVFYDETPASQQNVKGTSLNHTNNWAVLVSASRYWFNYRHMSNALGMYRTVKRLGIPDSNIILMLADDTACNARNHFPGAVYAGAGAKIDLYGDNIEVDYRGYEVTVENFIRLLTGRMDASVPRSKRLLTDARSNVFVYMTGHGGNEFLKFQDNEEISAFDIADAFEQMWQKKRYNELLFMVDTCQANTMYSKIYSPNVLATGSSELGENSYSYENSFDVGVAVIDSFTHHILQYMEGINKTSHACMQDLFSTYDYRTIKSHAGVRSDLFPRSLTETLITDFFGGVSQVGLVDSEIEAEMDPSAQSTASSSSYQDQVNNSEINAQKSKSNPHEDEDRSHPSDVNVDHELRTAIQRSLDKRQEGGKAWPIRESAALLLISALVGWVFIS</sequence>
<dbReference type="PIRSF" id="PIRSF500138">
    <property type="entry name" value="GPI8"/>
    <property type="match status" value="1"/>
</dbReference>
<dbReference type="PROSITE" id="PS51353">
    <property type="entry name" value="ARSC"/>
    <property type="match status" value="1"/>
</dbReference>
<gene>
    <name evidence="7" type="ORF">PNOK_0859300</name>
</gene>
<dbReference type="InterPro" id="IPR036249">
    <property type="entry name" value="Thioredoxin-like_sf"/>
</dbReference>
<dbReference type="UniPathway" id="UPA00196"/>
<dbReference type="Pfam" id="PF01650">
    <property type="entry name" value="Peptidase_C13"/>
    <property type="match status" value="1"/>
</dbReference>
<evidence type="ECO:0000256" key="2">
    <source>
        <dbReference type="ARBA" id="ARBA00009941"/>
    </source>
</evidence>
<feature type="active site" evidence="5">
    <location>
        <position position="312"/>
    </location>
</feature>
<dbReference type="PIRSF" id="PIRSF019663">
    <property type="entry name" value="Legumain"/>
    <property type="match status" value="1"/>
</dbReference>
<dbReference type="PANTHER" id="PTHR48067">
    <property type="entry name" value="GPI-ANCHOR TRANSAMIDASE"/>
    <property type="match status" value="1"/>
</dbReference>
<protein>
    <submittedName>
        <fullName evidence="7">Gpi-anchor transamidase</fullName>
    </submittedName>
</protein>
<dbReference type="InterPro" id="IPR006660">
    <property type="entry name" value="Arsenate_reductase-like"/>
</dbReference>
<dbReference type="PANTHER" id="PTHR48067:SF1">
    <property type="entry name" value="GPI-ANCHOR TRANSAMIDASE"/>
    <property type="match status" value="1"/>
</dbReference>
<keyword evidence="8" id="KW-1185">Reference proteome</keyword>
<dbReference type="PRINTS" id="PR00776">
    <property type="entry name" value="HEMOGLOBNASE"/>
</dbReference>
<dbReference type="InParanoid" id="A0A286U855"/>
<evidence type="ECO:0000313" key="8">
    <source>
        <dbReference type="Proteomes" id="UP000217199"/>
    </source>
</evidence>
<accession>A0A286U855</accession>
<dbReference type="GO" id="GO:0016255">
    <property type="term" value="P:attachment of GPI anchor to protein"/>
    <property type="evidence" value="ECO:0007669"/>
    <property type="project" value="InterPro"/>
</dbReference>
<keyword evidence="3" id="KW-0337">GPI-anchor biosynthesis</keyword>
<comment type="pathway">
    <text evidence="1">Glycolipid biosynthesis; glycosylphosphatidylinositol-anchor biosynthesis.</text>
</comment>
<evidence type="ECO:0000256" key="4">
    <source>
        <dbReference type="ARBA" id="ARBA00022729"/>
    </source>
</evidence>
<feature type="region of interest" description="Disordered" evidence="6">
    <location>
        <begin position="492"/>
        <end position="516"/>
    </location>
</feature>
<dbReference type="InterPro" id="IPR001096">
    <property type="entry name" value="Peptidase_C13"/>
</dbReference>
<evidence type="ECO:0000256" key="6">
    <source>
        <dbReference type="SAM" id="MobiDB-lite"/>
    </source>
</evidence>
<reference evidence="7 8" key="1">
    <citation type="journal article" date="2017" name="Mol. Ecol.">
        <title>Comparative and population genomic landscape of Phellinus noxius: A hypervariable fungus causing root rot in trees.</title>
        <authorList>
            <person name="Chung C.L."/>
            <person name="Lee T.J."/>
            <person name="Akiba M."/>
            <person name="Lee H.H."/>
            <person name="Kuo T.H."/>
            <person name="Liu D."/>
            <person name="Ke H.M."/>
            <person name="Yokoi T."/>
            <person name="Roa M.B."/>
            <person name="Lu M.J."/>
            <person name="Chang Y.Y."/>
            <person name="Ann P.J."/>
            <person name="Tsai J.N."/>
            <person name="Chen C.Y."/>
            <person name="Tzean S.S."/>
            <person name="Ota Y."/>
            <person name="Hattori T."/>
            <person name="Sahashi N."/>
            <person name="Liou R.F."/>
            <person name="Kikuchi T."/>
            <person name="Tsai I.J."/>
        </authorList>
    </citation>
    <scope>NUCLEOTIDE SEQUENCE [LARGE SCALE GENOMIC DNA]</scope>
    <source>
        <strain evidence="7 8">FFPRI411160</strain>
    </source>
</reference>
<dbReference type="GO" id="GO:0042765">
    <property type="term" value="C:GPI-anchor transamidase complex"/>
    <property type="evidence" value="ECO:0007669"/>
    <property type="project" value="InterPro"/>
</dbReference>
<dbReference type="InterPro" id="IPR028361">
    <property type="entry name" value="GPI_transamidase"/>
</dbReference>
<dbReference type="Gene3D" id="3.40.30.10">
    <property type="entry name" value="Glutaredoxin"/>
    <property type="match status" value="1"/>
</dbReference>
<dbReference type="GO" id="GO:0006506">
    <property type="term" value="P:GPI anchor biosynthetic process"/>
    <property type="evidence" value="ECO:0007669"/>
    <property type="project" value="UniProtKB-UniPathway"/>
</dbReference>
<dbReference type="GO" id="GO:0003923">
    <property type="term" value="F:GPI-anchor transamidase activity"/>
    <property type="evidence" value="ECO:0007669"/>
    <property type="project" value="InterPro"/>
</dbReference>
<keyword evidence="4" id="KW-0732">Signal</keyword>
<comment type="caution">
    <text evidence="7">The sequence shown here is derived from an EMBL/GenBank/DDBJ whole genome shotgun (WGS) entry which is preliminary data.</text>
</comment>
<dbReference type="OrthoDB" id="192611at2759"/>
<evidence type="ECO:0000313" key="7">
    <source>
        <dbReference type="EMBL" id="PAV15735.1"/>
    </source>
</evidence>
<dbReference type="GO" id="GO:0006508">
    <property type="term" value="P:proteolysis"/>
    <property type="evidence" value="ECO:0007669"/>
    <property type="project" value="InterPro"/>
</dbReference>
<dbReference type="InterPro" id="IPR012882">
    <property type="entry name" value="Fmp46"/>
</dbReference>
<comment type="similarity">
    <text evidence="2">Belongs to the peptidase C13 family.</text>
</comment>
<dbReference type="GO" id="GO:0005739">
    <property type="term" value="C:mitochondrion"/>
    <property type="evidence" value="ECO:0007669"/>
    <property type="project" value="InterPro"/>
</dbReference>
<dbReference type="AlphaFoldDB" id="A0A286U855"/>
<dbReference type="STRING" id="2282107.A0A286U855"/>
<evidence type="ECO:0000256" key="1">
    <source>
        <dbReference type="ARBA" id="ARBA00004687"/>
    </source>
</evidence>
<organism evidence="7 8">
    <name type="scientific">Pyrrhoderma noxium</name>
    <dbReference type="NCBI Taxonomy" id="2282107"/>
    <lineage>
        <taxon>Eukaryota</taxon>
        <taxon>Fungi</taxon>
        <taxon>Dikarya</taxon>
        <taxon>Basidiomycota</taxon>
        <taxon>Agaricomycotina</taxon>
        <taxon>Agaricomycetes</taxon>
        <taxon>Hymenochaetales</taxon>
        <taxon>Hymenochaetaceae</taxon>
        <taxon>Pyrrhoderma</taxon>
    </lineage>
</organism>
<feature type="active site" description="Nucleophile" evidence="5">
    <location>
        <position position="354"/>
    </location>
</feature>
<evidence type="ECO:0000256" key="5">
    <source>
        <dbReference type="PIRSR" id="PIRSR019663-1"/>
    </source>
</evidence>
<name>A0A286U855_9AGAM</name>
<dbReference type="GO" id="GO:0016491">
    <property type="term" value="F:oxidoreductase activity"/>
    <property type="evidence" value="ECO:0007669"/>
    <property type="project" value="InterPro"/>
</dbReference>
<feature type="compositionally biased region" description="Basic and acidic residues" evidence="6">
    <location>
        <begin position="499"/>
        <end position="516"/>
    </location>
</feature>
<feature type="region of interest" description="Disordered" evidence="6">
    <location>
        <begin position="467"/>
        <end position="486"/>
    </location>
</feature>
<dbReference type="SUPFAM" id="SSF52833">
    <property type="entry name" value="Thioredoxin-like"/>
    <property type="match status" value="1"/>
</dbReference>